<protein>
    <submittedName>
        <fullName evidence="4">Site-specific DNA recombinase</fullName>
    </submittedName>
</protein>
<evidence type="ECO:0000256" key="1">
    <source>
        <dbReference type="ARBA" id="ARBA00023125"/>
    </source>
</evidence>
<dbReference type="InterPro" id="IPR006119">
    <property type="entry name" value="Resolv_N"/>
</dbReference>
<dbReference type="RefSeq" id="WP_085084849.1">
    <property type="nucleotide sequence ID" value="NZ_FXAK01000003.1"/>
</dbReference>
<dbReference type="STRING" id="286727.SAMN02982917_2016"/>
<evidence type="ECO:0000313" key="5">
    <source>
        <dbReference type="Proteomes" id="UP000192936"/>
    </source>
</evidence>
<dbReference type="InterPro" id="IPR050639">
    <property type="entry name" value="SSR_resolvase"/>
</dbReference>
<dbReference type="Proteomes" id="UP000192936">
    <property type="component" value="Unassembled WGS sequence"/>
</dbReference>
<organism evidence="4 5">
    <name type="scientific">Azospirillum oryzae</name>
    <dbReference type="NCBI Taxonomy" id="286727"/>
    <lineage>
        <taxon>Bacteria</taxon>
        <taxon>Pseudomonadati</taxon>
        <taxon>Pseudomonadota</taxon>
        <taxon>Alphaproteobacteria</taxon>
        <taxon>Rhodospirillales</taxon>
        <taxon>Azospirillaceae</taxon>
        <taxon>Azospirillum</taxon>
    </lineage>
</organism>
<dbReference type="GO" id="GO:0000150">
    <property type="term" value="F:DNA strand exchange activity"/>
    <property type="evidence" value="ECO:0007669"/>
    <property type="project" value="InterPro"/>
</dbReference>
<proteinExistence type="predicted"/>
<dbReference type="Gene3D" id="3.40.50.1390">
    <property type="entry name" value="Resolvase, N-terminal catalytic domain"/>
    <property type="match status" value="1"/>
</dbReference>
<feature type="domain" description="Resolvase/invertase-type recombinase catalytic" evidence="3">
    <location>
        <begin position="7"/>
        <end position="142"/>
    </location>
</feature>
<dbReference type="Pfam" id="PF00239">
    <property type="entry name" value="Resolvase"/>
    <property type="match status" value="1"/>
</dbReference>
<dbReference type="PANTHER" id="PTHR30461">
    <property type="entry name" value="DNA-INVERTASE FROM LAMBDOID PROPHAGE"/>
    <property type="match status" value="1"/>
</dbReference>
<name>A0A1X7ETV4_9PROT</name>
<evidence type="ECO:0000259" key="3">
    <source>
        <dbReference type="PROSITE" id="PS51736"/>
    </source>
</evidence>
<evidence type="ECO:0000256" key="2">
    <source>
        <dbReference type="ARBA" id="ARBA00023172"/>
    </source>
</evidence>
<reference evidence="4 5" key="1">
    <citation type="submission" date="2017-04" db="EMBL/GenBank/DDBJ databases">
        <authorList>
            <person name="Afonso C.L."/>
            <person name="Miller P.J."/>
            <person name="Scott M.A."/>
            <person name="Spackman E."/>
            <person name="Goraichik I."/>
            <person name="Dimitrov K.M."/>
            <person name="Suarez D.L."/>
            <person name="Swayne D.E."/>
        </authorList>
    </citation>
    <scope>NUCLEOTIDE SEQUENCE [LARGE SCALE GENOMIC DNA]</scope>
    <source>
        <strain evidence="4 5">A2P</strain>
    </source>
</reference>
<sequence>MTPPPRRYVAYYRVSTAKQGADGLGMEAQQRAVATYITGRGEMVDAYTEVESGKRKDRPELAQALAACRKRGAVLVVAKLDRLARNVAFISSLMEAGVDFVAVDFPEANRLTLHILAAVAEHEREAIAQRTRAALAAAKARGKQLGNPALGHDGGALARQGGAVRRERADARAAELMQQVDRIRAAGRTTYAGIANALNDLGIPTPRGKRWHAATARRLIIRMTP</sequence>
<dbReference type="PROSITE" id="PS51736">
    <property type="entry name" value="RECOMBINASES_3"/>
    <property type="match status" value="1"/>
</dbReference>
<dbReference type="SUPFAM" id="SSF53041">
    <property type="entry name" value="Resolvase-like"/>
    <property type="match status" value="1"/>
</dbReference>
<keyword evidence="1" id="KW-0238">DNA-binding</keyword>
<dbReference type="AlphaFoldDB" id="A0A1X7ETV4"/>
<dbReference type="GO" id="GO:0003677">
    <property type="term" value="F:DNA binding"/>
    <property type="evidence" value="ECO:0007669"/>
    <property type="project" value="UniProtKB-KW"/>
</dbReference>
<dbReference type="PANTHER" id="PTHR30461:SF2">
    <property type="entry name" value="SERINE RECOMBINASE PINE-RELATED"/>
    <property type="match status" value="1"/>
</dbReference>
<keyword evidence="2" id="KW-0233">DNA recombination</keyword>
<dbReference type="CDD" id="cd03768">
    <property type="entry name" value="SR_ResInv"/>
    <property type="match status" value="1"/>
</dbReference>
<gene>
    <name evidence="4" type="ORF">SAMN02982917_2016</name>
</gene>
<dbReference type="EMBL" id="FXAK01000003">
    <property type="protein sequence ID" value="SMF39840.1"/>
    <property type="molecule type" value="Genomic_DNA"/>
</dbReference>
<evidence type="ECO:0000313" key="4">
    <source>
        <dbReference type="EMBL" id="SMF39840.1"/>
    </source>
</evidence>
<dbReference type="SMART" id="SM00857">
    <property type="entry name" value="Resolvase"/>
    <property type="match status" value="1"/>
</dbReference>
<accession>A0A1X7ETV4</accession>
<dbReference type="OrthoDB" id="2290206at2"/>
<dbReference type="InterPro" id="IPR036162">
    <property type="entry name" value="Resolvase-like_N_sf"/>
</dbReference>